<sequence>MMKMKFYTLCLSVVAFLSVSCEDVLDKENLGAINPQDVWNDYFLAQAYVDNIYSKLMPEWSYSSGGASDEAPGDGFTLNDFLKGNATIDTEDIWHYSTIRKINILLQEVEKGSLKPDEIDKLKGQALFWRAWAYFDMVKRYGGVPLILQPQDREDEDAILVSRNKTSECILQMEEDLNHAIDLLPDSWNGVDYGRIDKGVAMAFKGRVLLYYASPQFTPNGDQARWQKAYEANKAAVDFLDGQGKGLFADFAEVWYEEQNKEAVMFHRYFHPGHTSNQNLLRPIWATRDNVGGDRPTIDLVNAFPMKDGSDFDPNGGYQDFWKNRDQRFYATVAYTGSDYGIPKLQPGGVNEGYLWNYKDANGNFIEYELYEEGGNNYTGFYRNKALDKTITPQTIDQCGIDWIEIRYAEVLMNYGEAANEIGKTDEALTVLYKIRERAGIEAGSGNYGIAESSKEALRERYMKERQVEFAFEGKRWWDLRRWRRFDVLNNLGRRHALFFQLKSNAVKPSGWDDLNAVGSLFDFIYTDVEQAAGEAFNLQEEYYFYGIPKKHLDVNSNLEQTQGWDGGTFDPLQ</sequence>
<dbReference type="RefSeq" id="WP_346820774.1">
    <property type="nucleotide sequence ID" value="NZ_JBDKWZ010000004.1"/>
</dbReference>
<dbReference type="Pfam" id="PF14322">
    <property type="entry name" value="SusD-like_3"/>
    <property type="match status" value="1"/>
</dbReference>
<name>A0AAW9RSU2_9BACT</name>
<accession>A0AAW9RSU2</accession>
<feature type="domain" description="SusD-like N-terminal" evidence="7">
    <location>
        <begin position="93"/>
        <end position="210"/>
    </location>
</feature>
<comment type="subcellular location">
    <subcellularLocation>
        <location evidence="1">Cell outer membrane</location>
    </subcellularLocation>
</comment>
<evidence type="ECO:0000256" key="3">
    <source>
        <dbReference type="ARBA" id="ARBA00022729"/>
    </source>
</evidence>
<evidence type="ECO:0000259" key="6">
    <source>
        <dbReference type="Pfam" id="PF07980"/>
    </source>
</evidence>
<keyword evidence="9" id="KW-1185">Reference proteome</keyword>
<dbReference type="PROSITE" id="PS51257">
    <property type="entry name" value="PROKAR_LIPOPROTEIN"/>
    <property type="match status" value="1"/>
</dbReference>
<comment type="similarity">
    <text evidence="2">Belongs to the SusD family.</text>
</comment>
<dbReference type="Proteomes" id="UP001403385">
    <property type="component" value="Unassembled WGS sequence"/>
</dbReference>
<evidence type="ECO:0000256" key="1">
    <source>
        <dbReference type="ARBA" id="ARBA00004442"/>
    </source>
</evidence>
<dbReference type="Pfam" id="PF07980">
    <property type="entry name" value="SusD_RagB"/>
    <property type="match status" value="1"/>
</dbReference>
<dbReference type="Gene3D" id="1.25.40.390">
    <property type="match status" value="1"/>
</dbReference>
<proteinExistence type="inferred from homology"/>
<keyword evidence="4" id="KW-0472">Membrane</keyword>
<dbReference type="SUPFAM" id="SSF48452">
    <property type="entry name" value="TPR-like"/>
    <property type="match status" value="1"/>
</dbReference>
<dbReference type="InterPro" id="IPR012944">
    <property type="entry name" value="SusD_RagB_dom"/>
</dbReference>
<evidence type="ECO:0000259" key="7">
    <source>
        <dbReference type="Pfam" id="PF14322"/>
    </source>
</evidence>
<organism evidence="8 9">
    <name type="scientific">Rapidithrix thailandica</name>
    <dbReference type="NCBI Taxonomy" id="413964"/>
    <lineage>
        <taxon>Bacteria</taxon>
        <taxon>Pseudomonadati</taxon>
        <taxon>Bacteroidota</taxon>
        <taxon>Cytophagia</taxon>
        <taxon>Cytophagales</taxon>
        <taxon>Flammeovirgaceae</taxon>
        <taxon>Rapidithrix</taxon>
    </lineage>
</organism>
<comment type="caution">
    <text evidence="8">The sequence shown here is derived from an EMBL/GenBank/DDBJ whole genome shotgun (WGS) entry which is preliminary data.</text>
</comment>
<keyword evidence="5" id="KW-0998">Cell outer membrane</keyword>
<evidence type="ECO:0000313" key="9">
    <source>
        <dbReference type="Proteomes" id="UP001403385"/>
    </source>
</evidence>
<dbReference type="GO" id="GO:0009279">
    <property type="term" value="C:cell outer membrane"/>
    <property type="evidence" value="ECO:0007669"/>
    <property type="project" value="UniProtKB-SubCell"/>
</dbReference>
<evidence type="ECO:0000256" key="5">
    <source>
        <dbReference type="ARBA" id="ARBA00023237"/>
    </source>
</evidence>
<gene>
    <name evidence="8" type="ORF">AAG747_08730</name>
</gene>
<keyword evidence="3" id="KW-0732">Signal</keyword>
<protein>
    <submittedName>
        <fullName evidence="8">RagB/SusD family nutrient uptake outer membrane protein</fullName>
    </submittedName>
</protein>
<evidence type="ECO:0000256" key="4">
    <source>
        <dbReference type="ARBA" id="ARBA00023136"/>
    </source>
</evidence>
<dbReference type="InterPro" id="IPR033985">
    <property type="entry name" value="SusD-like_N"/>
</dbReference>
<evidence type="ECO:0000313" key="8">
    <source>
        <dbReference type="EMBL" id="MEN7547992.1"/>
    </source>
</evidence>
<feature type="domain" description="RagB/SusD" evidence="6">
    <location>
        <begin position="261"/>
        <end position="565"/>
    </location>
</feature>
<dbReference type="EMBL" id="JBDKWZ010000004">
    <property type="protein sequence ID" value="MEN7547992.1"/>
    <property type="molecule type" value="Genomic_DNA"/>
</dbReference>
<evidence type="ECO:0000256" key="2">
    <source>
        <dbReference type="ARBA" id="ARBA00006275"/>
    </source>
</evidence>
<dbReference type="InterPro" id="IPR011990">
    <property type="entry name" value="TPR-like_helical_dom_sf"/>
</dbReference>
<reference evidence="8 9" key="1">
    <citation type="submission" date="2024-04" db="EMBL/GenBank/DDBJ databases">
        <title>Novel genus in family Flammeovirgaceae.</title>
        <authorList>
            <person name="Nguyen T.H."/>
            <person name="Vuong T.Q."/>
            <person name="Le H."/>
            <person name="Kim S.-G."/>
        </authorList>
    </citation>
    <scope>NUCLEOTIDE SEQUENCE [LARGE SCALE GENOMIC DNA]</scope>
    <source>
        <strain evidence="8 9">JCM 23209</strain>
    </source>
</reference>
<dbReference type="AlphaFoldDB" id="A0AAW9RSU2"/>